<sequence length="118" mass="12699">MKPNHLPRALALALLPLVLAGCKIEDIPGLGPDPRTIARESEAKAIGGACRHAMRGLEDCYVLNPKAPKALVFAGWKDMDEYMRSNKIEGVPSVLGQSAPEKRSSTDSDTNSASRNRS</sequence>
<accession>A0ABY8SM88</accession>
<dbReference type="RefSeq" id="WP_283484996.1">
    <property type="nucleotide sequence ID" value="NZ_CP125947.1"/>
</dbReference>
<evidence type="ECO:0000313" key="3">
    <source>
        <dbReference type="Proteomes" id="UP001240697"/>
    </source>
</evidence>
<evidence type="ECO:0000313" key="2">
    <source>
        <dbReference type="EMBL" id="WHS63840.1"/>
    </source>
</evidence>
<feature type="region of interest" description="Disordered" evidence="1">
    <location>
        <begin position="89"/>
        <end position="118"/>
    </location>
</feature>
<name>A0ABY8SM88_9BURK</name>
<gene>
    <name evidence="2" type="ORF">QMY55_15065</name>
</gene>
<proteinExistence type="predicted"/>
<dbReference type="PROSITE" id="PS51257">
    <property type="entry name" value="PROKAR_LIPOPROTEIN"/>
    <property type="match status" value="1"/>
</dbReference>
<feature type="compositionally biased region" description="Polar residues" evidence="1">
    <location>
        <begin position="107"/>
        <end position="118"/>
    </location>
</feature>
<reference evidence="2 3" key="1">
    <citation type="submission" date="2023-05" db="EMBL/GenBank/DDBJ databases">
        <authorList>
            <person name="Yin Y."/>
            <person name="Lu Z."/>
        </authorList>
    </citation>
    <scope>NUCLEOTIDE SEQUENCE [LARGE SCALE GENOMIC DNA]</scope>
    <source>
        <strain evidence="2 3">ZM22</strain>
    </source>
</reference>
<evidence type="ECO:0008006" key="4">
    <source>
        <dbReference type="Google" id="ProtNLM"/>
    </source>
</evidence>
<dbReference type="Proteomes" id="UP001240697">
    <property type="component" value="Chromosome"/>
</dbReference>
<dbReference type="EMBL" id="CP125947">
    <property type="protein sequence ID" value="WHS63840.1"/>
    <property type="molecule type" value="Genomic_DNA"/>
</dbReference>
<keyword evidence="3" id="KW-1185">Reference proteome</keyword>
<organism evidence="2 3">
    <name type="scientific">Comamonas resistens</name>
    <dbReference type="NCBI Taxonomy" id="3046670"/>
    <lineage>
        <taxon>Bacteria</taxon>
        <taxon>Pseudomonadati</taxon>
        <taxon>Pseudomonadota</taxon>
        <taxon>Betaproteobacteria</taxon>
        <taxon>Burkholderiales</taxon>
        <taxon>Comamonadaceae</taxon>
        <taxon>Comamonas</taxon>
    </lineage>
</organism>
<protein>
    <recommendedName>
        <fullName evidence="4">Lipoprotein</fullName>
    </recommendedName>
</protein>
<evidence type="ECO:0000256" key="1">
    <source>
        <dbReference type="SAM" id="MobiDB-lite"/>
    </source>
</evidence>